<organism evidence="2 3">
    <name type="scientific">Pleurotus eryngii</name>
    <name type="common">Boletus of the steppes</name>
    <dbReference type="NCBI Taxonomy" id="5323"/>
    <lineage>
        <taxon>Eukaryota</taxon>
        <taxon>Fungi</taxon>
        <taxon>Dikarya</taxon>
        <taxon>Basidiomycota</taxon>
        <taxon>Agaricomycotina</taxon>
        <taxon>Agaricomycetes</taxon>
        <taxon>Agaricomycetidae</taxon>
        <taxon>Agaricales</taxon>
        <taxon>Pleurotineae</taxon>
        <taxon>Pleurotaceae</taxon>
        <taxon>Pleurotus</taxon>
    </lineage>
</organism>
<protein>
    <submittedName>
        <fullName evidence="2">Uncharacterized protein</fullName>
    </submittedName>
</protein>
<reference evidence="2" key="1">
    <citation type="submission" date="2020-11" db="EMBL/GenBank/DDBJ databases">
        <authorList>
            <consortium name="DOE Joint Genome Institute"/>
            <person name="Ahrendt S."/>
            <person name="Riley R."/>
            <person name="Andreopoulos W."/>
            <person name="Labutti K."/>
            <person name="Pangilinan J."/>
            <person name="Ruiz-Duenas F.J."/>
            <person name="Barrasa J.M."/>
            <person name="Sanchez-Garcia M."/>
            <person name="Camarero S."/>
            <person name="Miyauchi S."/>
            <person name="Serrano A."/>
            <person name="Linde D."/>
            <person name="Babiker R."/>
            <person name="Drula E."/>
            <person name="Ayuso-Fernandez I."/>
            <person name="Pacheco R."/>
            <person name="Padilla G."/>
            <person name="Ferreira P."/>
            <person name="Barriuso J."/>
            <person name="Kellner H."/>
            <person name="Castanera R."/>
            <person name="Alfaro M."/>
            <person name="Ramirez L."/>
            <person name="Pisabarro A.G."/>
            <person name="Kuo A."/>
            <person name="Tritt A."/>
            <person name="Lipzen A."/>
            <person name="He G."/>
            <person name="Yan M."/>
            <person name="Ng V."/>
            <person name="Cullen D."/>
            <person name="Martin F."/>
            <person name="Rosso M.-N."/>
            <person name="Henrissat B."/>
            <person name="Hibbett D."/>
            <person name="Martinez A.T."/>
            <person name="Grigoriev I.V."/>
        </authorList>
    </citation>
    <scope>NUCLEOTIDE SEQUENCE</scope>
    <source>
        <strain evidence="2">ATCC 90797</strain>
    </source>
</reference>
<accession>A0A9P5ZJB4</accession>
<comment type="caution">
    <text evidence="2">The sequence shown here is derived from an EMBL/GenBank/DDBJ whole genome shotgun (WGS) entry which is preliminary data.</text>
</comment>
<proteinExistence type="predicted"/>
<keyword evidence="3" id="KW-1185">Reference proteome</keyword>
<feature type="region of interest" description="Disordered" evidence="1">
    <location>
        <begin position="113"/>
        <end position="143"/>
    </location>
</feature>
<dbReference type="EMBL" id="MU154859">
    <property type="protein sequence ID" value="KAF9486916.1"/>
    <property type="molecule type" value="Genomic_DNA"/>
</dbReference>
<sequence length="168" mass="18110">MKKGKQRVREGRTREGTDGVNASARNVHVHAGTILERRSSLRQRNEGREGGGNRDRVSDGAAASGRRQLGWGWGMGTGNDKGEAARTYEHDGASLCACAARWEDGWGWVGTTSRRTNESSGMKRLEQGGSGVERGREGEDGKKVTHKLEEGTTARAIARMKAGRGTTS</sequence>
<feature type="compositionally biased region" description="Basic and acidic residues" evidence="1">
    <location>
        <begin position="115"/>
        <end position="126"/>
    </location>
</feature>
<evidence type="ECO:0000313" key="2">
    <source>
        <dbReference type="EMBL" id="KAF9486916.1"/>
    </source>
</evidence>
<dbReference type="Proteomes" id="UP000807025">
    <property type="component" value="Unassembled WGS sequence"/>
</dbReference>
<dbReference type="AlphaFoldDB" id="A0A9P5ZJB4"/>
<feature type="compositionally biased region" description="Basic and acidic residues" evidence="1">
    <location>
        <begin position="133"/>
        <end position="143"/>
    </location>
</feature>
<evidence type="ECO:0000313" key="3">
    <source>
        <dbReference type="Proteomes" id="UP000807025"/>
    </source>
</evidence>
<feature type="region of interest" description="Disordered" evidence="1">
    <location>
        <begin position="1"/>
        <end position="75"/>
    </location>
</feature>
<gene>
    <name evidence="2" type="ORF">BDN71DRAFT_1437240</name>
</gene>
<feature type="compositionally biased region" description="Basic and acidic residues" evidence="1">
    <location>
        <begin position="35"/>
        <end position="58"/>
    </location>
</feature>
<evidence type="ECO:0000256" key="1">
    <source>
        <dbReference type="SAM" id="MobiDB-lite"/>
    </source>
</evidence>
<name>A0A9P5ZJB4_PLEER</name>
<feature type="compositionally biased region" description="Basic and acidic residues" evidence="1">
    <location>
        <begin position="7"/>
        <end position="17"/>
    </location>
</feature>